<comment type="caution">
    <text evidence="3">The sequence shown here is derived from an EMBL/GenBank/DDBJ whole genome shotgun (WGS) entry which is preliminary data.</text>
</comment>
<feature type="chain" id="PRO_5015127710" evidence="2">
    <location>
        <begin position="25"/>
        <end position="560"/>
    </location>
</feature>
<organism evidence="3 4">
    <name type="scientific">Micractinium conductrix</name>
    <dbReference type="NCBI Taxonomy" id="554055"/>
    <lineage>
        <taxon>Eukaryota</taxon>
        <taxon>Viridiplantae</taxon>
        <taxon>Chlorophyta</taxon>
        <taxon>core chlorophytes</taxon>
        <taxon>Trebouxiophyceae</taxon>
        <taxon>Chlorellales</taxon>
        <taxon>Chlorellaceae</taxon>
        <taxon>Chlorella clade</taxon>
        <taxon>Micractinium</taxon>
    </lineage>
</organism>
<dbReference type="EMBL" id="LHPF02000001">
    <property type="protein sequence ID" value="PSC76584.1"/>
    <property type="molecule type" value="Genomic_DNA"/>
</dbReference>
<reference evidence="3 4" key="1">
    <citation type="journal article" date="2018" name="Plant J.">
        <title>Genome sequences of Chlorella sorokiniana UTEX 1602 and Micractinium conductrix SAG 241.80: implications to maltose excretion by a green alga.</title>
        <authorList>
            <person name="Arriola M.B."/>
            <person name="Velmurugan N."/>
            <person name="Zhang Y."/>
            <person name="Plunkett M.H."/>
            <person name="Hondzo H."/>
            <person name="Barney B.M."/>
        </authorList>
    </citation>
    <scope>NUCLEOTIDE SEQUENCE [LARGE SCALE GENOMIC DNA]</scope>
    <source>
        <strain evidence="3 4">SAG 241.80</strain>
    </source>
</reference>
<dbReference type="InterPro" id="IPR011044">
    <property type="entry name" value="Quino_amine_DH_bsu"/>
</dbReference>
<name>A0A2P6VR69_9CHLO</name>
<gene>
    <name evidence="3" type="primary">g391</name>
    <name evidence="3" type="ORF">C2E20_0391</name>
</gene>
<evidence type="ECO:0000256" key="1">
    <source>
        <dbReference type="SAM" id="MobiDB-lite"/>
    </source>
</evidence>
<protein>
    <submittedName>
        <fullName evidence="3">56kda selenium binding</fullName>
    </submittedName>
</protein>
<feature type="region of interest" description="Disordered" evidence="1">
    <location>
        <begin position="524"/>
        <end position="544"/>
    </location>
</feature>
<proteinExistence type="predicted"/>
<evidence type="ECO:0000313" key="3">
    <source>
        <dbReference type="EMBL" id="PSC76584.1"/>
    </source>
</evidence>
<keyword evidence="4" id="KW-1185">Reference proteome</keyword>
<dbReference type="Gene3D" id="2.170.140.10">
    <property type="entry name" value="Chitin binding domain"/>
    <property type="match status" value="1"/>
</dbReference>
<feature type="signal peptide" evidence="2">
    <location>
        <begin position="1"/>
        <end position="24"/>
    </location>
</feature>
<feature type="compositionally biased region" description="Low complexity" evidence="1">
    <location>
        <begin position="525"/>
        <end position="543"/>
    </location>
</feature>
<keyword evidence="2" id="KW-0732">Signal</keyword>
<sequence length="560" mass="57814">MPTPPPTRWGPLALAILCCCGAAAQRGAAKDAAALPSDFCSQRAMARYSHPSSCSDFVTCFGGAVWSEARCPACPVPSPACAGQAGLAFDEGSQRCVWPSQLCSPTCPRGCPGGTYKPAAANATSDGATAPAPPAPAPPHTYLLVWAGPANSSLCNDALFVVDADPHSPAFGQIVAVAEAPTGGNEPHHVGLSQDGQVLAVGGLLAVLKGQPDILFFNVSDPLNPSFLTAADPPLSAVTDEFVPMPGGGFLVSMMGSANGSAPGNIVIINPDLTVAGEYPADPPTDGFNPHGIAVDFKRGRMVSADYVLPASTLLPSPAPVFRTTFRVWDLNNMSIIKTFNVGPEHANGMMESRMLGDTGMAMVSTGRGIFYGVNLSNPDAGTKPVTYVGNETNHCLAAVFANGTRAVVSVFGMDIVQLYDTSDPWHYVMLQEHYLPAGSGPHYITLSPDHSMAAVSTYFLDEGGAGLVKMGGSRQIHMFDIVDGGNRVVPNAILPAIDFKVAAMEATGSYQCGPWRPHGMAFKQAPAGSGAAPAGTAQATSTLQPTVQPRVAASAGYAG</sequence>
<dbReference type="SUPFAM" id="SSF50969">
    <property type="entry name" value="YVTN repeat-like/Quinoprotein amine dehydrogenase"/>
    <property type="match status" value="1"/>
</dbReference>
<evidence type="ECO:0000256" key="2">
    <source>
        <dbReference type="SAM" id="SignalP"/>
    </source>
</evidence>
<dbReference type="AlphaFoldDB" id="A0A2P6VR69"/>
<dbReference type="Proteomes" id="UP000239649">
    <property type="component" value="Unassembled WGS sequence"/>
</dbReference>
<accession>A0A2P6VR69</accession>
<dbReference type="OrthoDB" id="543110at2759"/>
<evidence type="ECO:0000313" key="4">
    <source>
        <dbReference type="Proteomes" id="UP000239649"/>
    </source>
</evidence>